<keyword evidence="8" id="KW-0808">Transferase</keyword>
<dbReference type="Pfam" id="PF00677">
    <property type="entry name" value="Lum_binding"/>
    <property type="match status" value="2"/>
</dbReference>
<dbReference type="InterPro" id="IPR023366">
    <property type="entry name" value="ATP_synth_asu-like_sf"/>
</dbReference>
<evidence type="ECO:0000256" key="10">
    <source>
        <dbReference type="NCBIfam" id="TIGR00187"/>
    </source>
</evidence>
<dbReference type="KEGG" id="cpor:BED41_09330"/>
<dbReference type="PANTHER" id="PTHR21098">
    <property type="entry name" value="RIBOFLAVIN SYNTHASE ALPHA CHAIN"/>
    <property type="match status" value="1"/>
</dbReference>
<dbReference type="GO" id="GO:0004746">
    <property type="term" value="F:riboflavin synthase activity"/>
    <property type="evidence" value="ECO:0007669"/>
    <property type="project" value="UniProtKB-UniRule"/>
</dbReference>
<dbReference type="PIRSF" id="PIRSF000498">
    <property type="entry name" value="Riboflavin_syn_A"/>
    <property type="match status" value="1"/>
</dbReference>
<dbReference type="SUPFAM" id="SSF63380">
    <property type="entry name" value="Riboflavin synthase domain-like"/>
    <property type="match status" value="2"/>
</dbReference>
<evidence type="ECO:0000256" key="6">
    <source>
        <dbReference type="ARBA" id="ARBA00013950"/>
    </source>
</evidence>
<evidence type="ECO:0000313" key="13">
    <source>
        <dbReference type="EMBL" id="ANZ45253.1"/>
    </source>
</evidence>
<evidence type="ECO:0000256" key="2">
    <source>
        <dbReference type="ARBA" id="ARBA00002803"/>
    </source>
</evidence>
<reference evidence="13" key="1">
    <citation type="submission" date="2016-08" db="EMBL/GenBank/DDBJ databases">
        <title>Complete genome of Cloacibacillus porcorum.</title>
        <authorList>
            <person name="Looft T."/>
            <person name="Bayles D.O."/>
            <person name="Alt D.P."/>
        </authorList>
    </citation>
    <scope>NUCLEOTIDE SEQUENCE [LARGE SCALE GENOMIC DNA]</scope>
    <source>
        <strain evidence="13">CL-84</strain>
    </source>
</reference>
<accession>A0A1B2I5M1</accession>
<feature type="domain" description="Lumazine-binding" evidence="12">
    <location>
        <begin position="97"/>
        <end position="193"/>
    </location>
</feature>
<dbReference type="InterPro" id="IPR001783">
    <property type="entry name" value="Lumazine-bd"/>
</dbReference>
<feature type="repeat" description="Lumazine-binding" evidence="11">
    <location>
        <begin position="97"/>
        <end position="193"/>
    </location>
</feature>
<organism evidence="13 14">
    <name type="scientific">Cloacibacillus porcorum</name>
    <dbReference type="NCBI Taxonomy" id="1197717"/>
    <lineage>
        <taxon>Bacteria</taxon>
        <taxon>Thermotogati</taxon>
        <taxon>Synergistota</taxon>
        <taxon>Synergistia</taxon>
        <taxon>Synergistales</taxon>
        <taxon>Synergistaceae</taxon>
        <taxon>Cloacibacillus</taxon>
    </lineage>
</organism>
<dbReference type="Gene3D" id="2.40.30.20">
    <property type="match status" value="2"/>
</dbReference>
<sequence>MFTGLIETIGTVVSIMPSGEVVELTVQAPAIASELRLGDSVSLSGACNTVTFFDANSFKVQMMPETQARTKLGRLKTGSPVNLERAMRLDSRLDGHLVAGHVDGMASVSKIESLDKTKKIYFSAPEEILGGIVEKGSVTIDGVSLTVIDAERDFFSVGVIPTTLAETTLKDLKAGDVVNIETDMIGKYIKKFMEAAFCEKNGGEKVKNSLTWDKLTEYGWN</sequence>
<dbReference type="EC" id="2.5.1.9" evidence="5 10"/>
<dbReference type="PANTHER" id="PTHR21098:SF12">
    <property type="entry name" value="RIBOFLAVIN SYNTHASE"/>
    <property type="match status" value="1"/>
</dbReference>
<evidence type="ECO:0000256" key="7">
    <source>
        <dbReference type="ARBA" id="ARBA00022619"/>
    </source>
</evidence>
<evidence type="ECO:0000256" key="4">
    <source>
        <dbReference type="ARBA" id="ARBA00011233"/>
    </source>
</evidence>
<keyword evidence="7" id="KW-0686">Riboflavin biosynthesis</keyword>
<dbReference type="InterPro" id="IPR017938">
    <property type="entry name" value="Riboflavin_synthase-like_b-brl"/>
</dbReference>
<proteinExistence type="predicted"/>
<evidence type="ECO:0000256" key="3">
    <source>
        <dbReference type="ARBA" id="ARBA00004887"/>
    </source>
</evidence>
<dbReference type="CDD" id="cd00402">
    <property type="entry name" value="Riboflavin_synthase_like"/>
    <property type="match status" value="1"/>
</dbReference>
<evidence type="ECO:0000259" key="12">
    <source>
        <dbReference type="PROSITE" id="PS51177"/>
    </source>
</evidence>
<dbReference type="GO" id="GO:0009231">
    <property type="term" value="P:riboflavin biosynthetic process"/>
    <property type="evidence" value="ECO:0007669"/>
    <property type="project" value="UniProtKB-KW"/>
</dbReference>
<name>A0A1B2I5M1_9BACT</name>
<evidence type="ECO:0000313" key="14">
    <source>
        <dbReference type="Proteomes" id="UP000093044"/>
    </source>
</evidence>
<evidence type="ECO:0000256" key="8">
    <source>
        <dbReference type="ARBA" id="ARBA00022679"/>
    </source>
</evidence>
<evidence type="ECO:0000256" key="11">
    <source>
        <dbReference type="PROSITE-ProRule" id="PRU00524"/>
    </source>
</evidence>
<comment type="pathway">
    <text evidence="3">Cofactor biosynthesis; riboflavin biosynthesis; riboflavin from 2-hydroxy-3-oxobutyl phosphate and 5-amino-6-(D-ribitylamino)uracil: step 2/2.</text>
</comment>
<feature type="domain" description="Lumazine-binding" evidence="12">
    <location>
        <begin position="1"/>
        <end position="96"/>
    </location>
</feature>
<protein>
    <recommendedName>
        <fullName evidence="6 10">Riboflavin synthase</fullName>
        <ecNumber evidence="5 10">2.5.1.9</ecNumber>
    </recommendedName>
</protein>
<dbReference type="AlphaFoldDB" id="A0A1B2I5M1"/>
<evidence type="ECO:0000256" key="9">
    <source>
        <dbReference type="ARBA" id="ARBA00022737"/>
    </source>
</evidence>
<dbReference type="NCBIfam" id="TIGR00187">
    <property type="entry name" value="ribE"/>
    <property type="match status" value="1"/>
</dbReference>
<evidence type="ECO:0000256" key="1">
    <source>
        <dbReference type="ARBA" id="ARBA00000968"/>
    </source>
</evidence>
<dbReference type="OrthoDB" id="9788537at2"/>
<dbReference type="STRING" id="1197717.BED41_09330"/>
<dbReference type="NCBIfam" id="NF006767">
    <property type="entry name" value="PRK09289.1"/>
    <property type="match status" value="1"/>
</dbReference>
<feature type="repeat" description="Lumazine-binding" evidence="11">
    <location>
        <begin position="1"/>
        <end position="96"/>
    </location>
</feature>
<evidence type="ECO:0000256" key="5">
    <source>
        <dbReference type="ARBA" id="ARBA00012827"/>
    </source>
</evidence>
<dbReference type="EMBL" id="CP016757">
    <property type="protein sequence ID" value="ANZ45253.1"/>
    <property type="molecule type" value="Genomic_DNA"/>
</dbReference>
<dbReference type="Proteomes" id="UP000093044">
    <property type="component" value="Chromosome"/>
</dbReference>
<dbReference type="FunFam" id="2.40.30.20:FF:000003">
    <property type="entry name" value="Riboflavin synthase, alpha subunit"/>
    <property type="match status" value="1"/>
</dbReference>
<dbReference type="InterPro" id="IPR026017">
    <property type="entry name" value="Lumazine-bd_dom"/>
</dbReference>
<comment type="function">
    <text evidence="2">Catalyzes the dismutation of two molecules of 6,7-dimethyl-8-ribityllumazine, resulting in the formation of riboflavin and 5-amino-6-(D-ribitylamino)uracil.</text>
</comment>
<dbReference type="GeneID" id="83058048"/>
<dbReference type="RefSeq" id="WP_066745192.1">
    <property type="nucleotide sequence ID" value="NZ_CP016757.1"/>
</dbReference>
<comment type="subunit">
    <text evidence="4">Homotrimer.</text>
</comment>
<gene>
    <name evidence="13" type="ORF">BED41_09330</name>
</gene>
<keyword evidence="9" id="KW-0677">Repeat</keyword>
<dbReference type="PROSITE" id="PS51177">
    <property type="entry name" value="LUMAZINE_BIND"/>
    <property type="match status" value="2"/>
</dbReference>
<keyword evidence="14" id="KW-1185">Reference proteome</keyword>
<dbReference type="FunFam" id="2.40.30.20:FF:000004">
    <property type="entry name" value="Riboflavin synthase, alpha subunit"/>
    <property type="match status" value="1"/>
</dbReference>
<comment type="catalytic activity">
    <reaction evidence="1">
        <text>2 6,7-dimethyl-8-(1-D-ribityl)lumazine + H(+) = 5-amino-6-(D-ribitylamino)uracil + riboflavin</text>
        <dbReference type="Rhea" id="RHEA:20772"/>
        <dbReference type="ChEBI" id="CHEBI:15378"/>
        <dbReference type="ChEBI" id="CHEBI:15934"/>
        <dbReference type="ChEBI" id="CHEBI:57986"/>
        <dbReference type="ChEBI" id="CHEBI:58201"/>
        <dbReference type="EC" id="2.5.1.9"/>
    </reaction>
</comment>